<feature type="transmembrane region" description="Helical" evidence="8">
    <location>
        <begin position="262"/>
        <end position="282"/>
    </location>
</feature>
<keyword evidence="6 8" id="KW-0472">Membrane</keyword>
<organism evidence="10 11">
    <name type="scientific">Phytohabitans rumicis</name>
    <dbReference type="NCBI Taxonomy" id="1076125"/>
    <lineage>
        <taxon>Bacteria</taxon>
        <taxon>Bacillati</taxon>
        <taxon>Actinomycetota</taxon>
        <taxon>Actinomycetes</taxon>
        <taxon>Micromonosporales</taxon>
        <taxon>Micromonosporaceae</taxon>
    </lineage>
</organism>
<evidence type="ECO:0000256" key="5">
    <source>
        <dbReference type="ARBA" id="ARBA00022989"/>
    </source>
</evidence>
<dbReference type="AlphaFoldDB" id="A0A6V8LJX0"/>
<dbReference type="Pfam" id="PF07690">
    <property type="entry name" value="MFS_1"/>
    <property type="match status" value="1"/>
</dbReference>
<keyword evidence="2" id="KW-0813">Transport</keyword>
<keyword evidence="5 8" id="KW-1133">Transmembrane helix</keyword>
<name>A0A6V8LJX0_9ACTN</name>
<dbReference type="SUPFAM" id="SSF103473">
    <property type="entry name" value="MFS general substrate transporter"/>
    <property type="match status" value="1"/>
</dbReference>
<feature type="transmembrane region" description="Helical" evidence="8">
    <location>
        <begin position="163"/>
        <end position="183"/>
    </location>
</feature>
<dbReference type="Gene3D" id="1.20.1720.10">
    <property type="entry name" value="Multidrug resistance protein D"/>
    <property type="match status" value="1"/>
</dbReference>
<keyword evidence="11" id="KW-1185">Reference proteome</keyword>
<dbReference type="Proteomes" id="UP000482960">
    <property type="component" value="Unassembled WGS sequence"/>
</dbReference>
<feature type="transmembrane region" description="Helical" evidence="8">
    <location>
        <begin position="74"/>
        <end position="92"/>
    </location>
</feature>
<feature type="transmembrane region" description="Helical" evidence="8">
    <location>
        <begin position="47"/>
        <end position="67"/>
    </location>
</feature>
<proteinExistence type="predicted"/>
<evidence type="ECO:0000256" key="7">
    <source>
        <dbReference type="SAM" id="MobiDB-lite"/>
    </source>
</evidence>
<comment type="subcellular location">
    <subcellularLocation>
        <location evidence="1">Cell membrane</location>
        <topology evidence="1">Multi-pass membrane protein</topology>
    </subcellularLocation>
</comment>
<dbReference type="InterPro" id="IPR036259">
    <property type="entry name" value="MFS_trans_sf"/>
</dbReference>
<evidence type="ECO:0000256" key="3">
    <source>
        <dbReference type="ARBA" id="ARBA00022475"/>
    </source>
</evidence>
<evidence type="ECO:0000256" key="6">
    <source>
        <dbReference type="ARBA" id="ARBA00023136"/>
    </source>
</evidence>
<accession>A0A6V8LJX0</accession>
<protein>
    <submittedName>
        <fullName evidence="10">MFS transporter</fullName>
    </submittedName>
</protein>
<comment type="caution">
    <text evidence="10">The sequence shown here is derived from an EMBL/GenBank/DDBJ whole genome shotgun (WGS) entry which is preliminary data.</text>
</comment>
<feature type="transmembrane region" description="Helical" evidence="8">
    <location>
        <begin position="104"/>
        <end position="125"/>
    </location>
</feature>
<dbReference type="PRINTS" id="PR01036">
    <property type="entry name" value="TCRTETB"/>
</dbReference>
<evidence type="ECO:0000256" key="2">
    <source>
        <dbReference type="ARBA" id="ARBA00022448"/>
    </source>
</evidence>
<evidence type="ECO:0000256" key="8">
    <source>
        <dbReference type="SAM" id="Phobius"/>
    </source>
</evidence>
<dbReference type="PROSITE" id="PS50850">
    <property type="entry name" value="MFS"/>
    <property type="match status" value="1"/>
</dbReference>
<dbReference type="InterPro" id="IPR004638">
    <property type="entry name" value="EmrB-like"/>
</dbReference>
<evidence type="ECO:0000313" key="11">
    <source>
        <dbReference type="Proteomes" id="UP000482960"/>
    </source>
</evidence>
<dbReference type="NCBIfam" id="TIGR00711">
    <property type="entry name" value="efflux_EmrB"/>
    <property type="match status" value="1"/>
</dbReference>
<dbReference type="InterPro" id="IPR020846">
    <property type="entry name" value="MFS_dom"/>
</dbReference>
<dbReference type="EMBL" id="BLPG01000002">
    <property type="protein sequence ID" value="GFJ96514.1"/>
    <property type="molecule type" value="Genomic_DNA"/>
</dbReference>
<keyword evidence="4 8" id="KW-0812">Transmembrane</keyword>
<feature type="transmembrane region" description="Helical" evidence="8">
    <location>
        <begin position="352"/>
        <end position="374"/>
    </location>
</feature>
<feature type="transmembrane region" description="Helical" evidence="8">
    <location>
        <begin position="302"/>
        <end position="320"/>
    </location>
</feature>
<feature type="transmembrane region" description="Helical" evidence="8">
    <location>
        <begin position="431"/>
        <end position="449"/>
    </location>
</feature>
<feature type="transmembrane region" description="Helical" evidence="8">
    <location>
        <begin position="395"/>
        <end position="419"/>
    </location>
</feature>
<dbReference type="CDD" id="cd17321">
    <property type="entry name" value="MFS_MMR_MDR_like"/>
    <property type="match status" value="1"/>
</dbReference>
<evidence type="ECO:0000313" key="10">
    <source>
        <dbReference type="EMBL" id="GFJ96514.1"/>
    </source>
</evidence>
<dbReference type="GO" id="GO:0022857">
    <property type="term" value="F:transmembrane transporter activity"/>
    <property type="evidence" value="ECO:0007669"/>
    <property type="project" value="InterPro"/>
</dbReference>
<feature type="domain" description="Major facilitator superfamily (MFS) profile" evidence="9">
    <location>
        <begin position="9"/>
        <end position="454"/>
    </location>
</feature>
<feature type="transmembrane region" description="Helical" evidence="8">
    <location>
        <begin position="225"/>
        <end position="242"/>
    </location>
</feature>
<evidence type="ECO:0000259" key="9">
    <source>
        <dbReference type="PROSITE" id="PS50850"/>
    </source>
</evidence>
<dbReference type="RefSeq" id="WP_173086244.1">
    <property type="nucleotide sequence ID" value="NZ_BAABJB010000008.1"/>
</dbReference>
<feature type="transmembrane region" description="Helical" evidence="8">
    <location>
        <begin position="327"/>
        <end position="346"/>
    </location>
</feature>
<reference evidence="10 11" key="2">
    <citation type="submission" date="2020-03" db="EMBL/GenBank/DDBJ databases">
        <authorList>
            <person name="Ichikawa N."/>
            <person name="Kimura A."/>
            <person name="Kitahashi Y."/>
            <person name="Uohara A."/>
        </authorList>
    </citation>
    <scope>NUCLEOTIDE SEQUENCE [LARGE SCALE GENOMIC DNA]</scope>
    <source>
        <strain evidence="10 11">NBRC 108638</strain>
    </source>
</reference>
<feature type="transmembrane region" description="Helical" evidence="8">
    <location>
        <begin position="195"/>
        <end position="213"/>
    </location>
</feature>
<dbReference type="GO" id="GO:0005886">
    <property type="term" value="C:plasma membrane"/>
    <property type="evidence" value="ECO:0007669"/>
    <property type="project" value="UniProtKB-SubCell"/>
</dbReference>
<dbReference type="PANTHER" id="PTHR42718:SF42">
    <property type="entry name" value="EXPORT PROTEIN"/>
    <property type="match status" value="1"/>
</dbReference>
<feature type="region of interest" description="Disordered" evidence="7">
    <location>
        <begin position="459"/>
        <end position="480"/>
    </location>
</feature>
<feature type="transmembrane region" description="Helical" evidence="8">
    <location>
        <begin position="132"/>
        <end position="151"/>
    </location>
</feature>
<reference evidence="10 11" key="1">
    <citation type="submission" date="2020-03" db="EMBL/GenBank/DDBJ databases">
        <title>Whole genome shotgun sequence of Phytohabitans rumicis NBRC 108638.</title>
        <authorList>
            <person name="Komaki H."/>
            <person name="Tamura T."/>
        </authorList>
    </citation>
    <scope>NUCLEOTIDE SEQUENCE [LARGE SCALE GENOMIC DNA]</scope>
    <source>
        <strain evidence="10 11">NBRC 108638</strain>
    </source>
</reference>
<dbReference type="InterPro" id="IPR011701">
    <property type="entry name" value="MFS"/>
</dbReference>
<dbReference type="Gene3D" id="1.20.1250.20">
    <property type="entry name" value="MFS general substrate transporter like domains"/>
    <property type="match status" value="1"/>
</dbReference>
<sequence length="480" mass="49416">MQNHRATWTLVLAAFGAFLTALDVVVVTMALPTIQTQFDASLAELDWIVNAYALSFAALLLIGAALGDRFGRRRMYVVGIVIFTLASVLAALSTNAGMLITARLVQGVGAAVLAPLSLTLIVVAFPPAKLSGAIGIWAGIMGLGVAIGPVVGGAVVQGFAWEAIFWLNVPIGAVVAVLCMMFLTESHGGAQRLDIVGVVLAGLGLLGLAWAPVRAPDAGWGSLEVIGSLAGGAVLMVLFVLWERRSDHAMLPVAYFKIRGFVVANTVSFLQNVSLIGAVFMITQLIQIGLGHDPLSAGARMLPLSLTPLVVSPIAGMLAGRLGDRPFLILSMALHTIGLVWLAIVVQAGVDYVYLVPPFIVAGVGLSMGFPSIAAMVTGSVPPEGQGIASGTQRALAQAGGLFGVAIVSAVFASAGGYGSAQSFIDGFTKAMWVAALVPALGLLVALFAPRPAQVAAQAVTPQAEPVRKEAVSPQAKQTT</sequence>
<evidence type="ECO:0000256" key="1">
    <source>
        <dbReference type="ARBA" id="ARBA00004651"/>
    </source>
</evidence>
<dbReference type="PANTHER" id="PTHR42718">
    <property type="entry name" value="MAJOR FACILITATOR SUPERFAMILY MULTIDRUG TRANSPORTER MFSC"/>
    <property type="match status" value="1"/>
</dbReference>
<gene>
    <name evidence="10" type="ORF">Prum_101560</name>
</gene>
<keyword evidence="3" id="KW-1003">Cell membrane</keyword>
<evidence type="ECO:0000256" key="4">
    <source>
        <dbReference type="ARBA" id="ARBA00022692"/>
    </source>
</evidence>